<reference evidence="2 3" key="1">
    <citation type="submission" date="2019-05" db="EMBL/GenBank/DDBJ databases">
        <title>Another draft genome of Portunus trituberculatus and its Hox gene families provides insights of decapod evolution.</title>
        <authorList>
            <person name="Jeong J.-H."/>
            <person name="Song I."/>
            <person name="Kim S."/>
            <person name="Choi T."/>
            <person name="Kim D."/>
            <person name="Ryu S."/>
            <person name="Kim W."/>
        </authorList>
    </citation>
    <scope>NUCLEOTIDE SEQUENCE [LARGE SCALE GENOMIC DNA]</scope>
    <source>
        <tissue evidence="2">Muscle</tissue>
    </source>
</reference>
<dbReference type="Proteomes" id="UP000324222">
    <property type="component" value="Unassembled WGS sequence"/>
</dbReference>
<evidence type="ECO:0000313" key="3">
    <source>
        <dbReference type="Proteomes" id="UP000324222"/>
    </source>
</evidence>
<dbReference type="EMBL" id="VSRR010002916">
    <property type="protein sequence ID" value="MPC33822.1"/>
    <property type="molecule type" value="Genomic_DNA"/>
</dbReference>
<organism evidence="2 3">
    <name type="scientific">Portunus trituberculatus</name>
    <name type="common">Swimming crab</name>
    <name type="synonym">Neptunus trituberculatus</name>
    <dbReference type="NCBI Taxonomy" id="210409"/>
    <lineage>
        <taxon>Eukaryota</taxon>
        <taxon>Metazoa</taxon>
        <taxon>Ecdysozoa</taxon>
        <taxon>Arthropoda</taxon>
        <taxon>Crustacea</taxon>
        <taxon>Multicrustacea</taxon>
        <taxon>Malacostraca</taxon>
        <taxon>Eumalacostraca</taxon>
        <taxon>Eucarida</taxon>
        <taxon>Decapoda</taxon>
        <taxon>Pleocyemata</taxon>
        <taxon>Brachyura</taxon>
        <taxon>Eubrachyura</taxon>
        <taxon>Portunoidea</taxon>
        <taxon>Portunidae</taxon>
        <taxon>Portuninae</taxon>
        <taxon>Portunus</taxon>
    </lineage>
</organism>
<dbReference type="AlphaFoldDB" id="A0A5B7EI39"/>
<evidence type="ECO:0000313" key="2">
    <source>
        <dbReference type="EMBL" id="MPC33822.1"/>
    </source>
</evidence>
<sequence>MCISNSAATRQALHDCCRSNTNECRTSVGLSVCVGRTSWDSGLYPKLLPPYRGCLPPPSASPHRSFTNYSLLNKLLSPKPRQVVLLRVPKSQVRPAAASLQASHKRRDEVGLCVISKTLRQRAPHLSPRRQPRAKPHGNTTRAANTRDH</sequence>
<name>A0A5B7EI39_PORTR</name>
<evidence type="ECO:0000256" key="1">
    <source>
        <dbReference type="SAM" id="MobiDB-lite"/>
    </source>
</evidence>
<protein>
    <submittedName>
        <fullName evidence="2">Uncharacterized protein</fullName>
    </submittedName>
</protein>
<accession>A0A5B7EI39</accession>
<gene>
    <name evidence="2" type="ORF">E2C01_027187</name>
</gene>
<keyword evidence="3" id="KW-1185">Reference proteome</keyword>
<proteinExistence type="predicted"/>
<feature type="compositionally biased region" description="Polar residues" evidence="1">
    <location>
        <begin position="138"/>
        <end position="149"/>
    </location>
</feature>
<feature type="region of interest" description="Disordered" evidence="1">
    <location>
        <begin position="121"/>
        <end position="149"/>
    </location>
</feature>
<comment type="caution">
    <text evidence="2">The sequence shown here is derived from an EMBL/GenBank/DDBJ whole genome shotgun (WGS) entry which is preliminary data.</text>
</comment>
<feature type="compositionally biased region" description="Basic residues" evidence="1">
    <location>
        <begin position="121"/>
        <end position="136"/>
    </location>
</feature>